<dbReference type="Gramene" id="rna25563">
    <property type="protein sequence ID" value="RHN62925.1"/>
    <property type="gene ID" value="gene25563"/>
</dbReference>
<proteinExistence type="predicted"/>
<dbReference type="EMBL" id="PSQE01000004">
    <property type="protein sequence ID" value="RHN62925.1"/>
    <property type="molecule type" value="Genomic_DNA"/>
</dbReference>
<dbReference type="Proteomes" id="UP000265566">
    <property type="component" value="Chromosome 4"/>
</dbReference>
<organism evidence="1">
    <name type="scientific">Medicago truncatula</name>
    <name type="common">Barrel medic</name>
    <name type="synonym">Medicago tribuloides</name>
    <dbReference type="NCBI Taxonomy" id="3880"/>
    <lineage>
        <taxon>Eukaryota</taxon>
        <taxon>Viridiplantae</taxon>
        <taxon>Streptophyta</taxon>
        <taxon>Embryophyta</taxon>
        <taxon>Tracheophyta</taxon>
        <taxon>Spermatophyta</taxon>
        <taxon>Magnoliopsida</taxon>
        <taxon>eudicotyledons</taxon>
        <taxon>Gunneridae</taxon>
        <taxon>Pentapetalae</taxon>
        <taxon>rosids</taxon>
        <taxon>fabids</taxon>
        <taxon>Fabales</taxon>
        <taxon>Fabaceae</taxon>
        <taxon>Papilionoideae</taxon>
        <taxon>50 kb inversion clade</taxon>
        <taxon>NPAAA clade</taxon>
        <taxon>Hologalegina</taxon>
        <taxon>IRL clade</taxon>
        <taxon>Trifolieae</taxon>
        <taxon>Medicago</taxon>
    </lineage>
</organism>
<evidence type="ECO:0000313" key="1">
    <source>
        <dbReference type="EMBL" id="RHN62925.1"/>
    </source>
</evidence>
<dbReference type="AlphaFoldDB" id="A0A396IGN1"/>
<name>A0A396IGN1_MEDTR</name>
<gene>
    <name evidence="1" type="ORF">MtrunA17_Chr4g0052761</name>
</gene>
<reference evidence="1" key="1">
    <citation type="journal article" date="2018" name="Nat. Plants">
        <title>Whole-genome landscape of Medicago truncatula symbiotic genes.</title>
        <authorList>
            <person name="Pecrix Y."/>
            <person name="Gamas P."/>
            <person name="Carrere S."/>
        </authorList>
    </citation>
    <scope>NUCLEOTIDE SEQUENCE</scope>
    <source>
        <tissue evidence="1">Leaves</tissue>
    </source>
</reference>
<sequence length="72" mass="9013">MHMNRSNSIAQVKKLKQSSNYAIIWKRNQCRLEYHHLLNLNQNKQNNRIIWMYDTPHHTVHYHYNHMEHYLK</sequence>
<protein>
    <submittedName>
        <fullName evidence="1">Uncharacterized protein</fullName>
    </submittedName>
</protein>
<accession>A0A396IGN1</accession>
<comment type="caution">
    <text evidence="1">The sequence shown here is derived from an EMBL/GenBank/DDBJ whole genome shotgun (WGS) entry which is preliminary data.</text>
</comment>